<reference evidence="4 5" key="1">
    <citation type="submission" date="2019-10" db="EMBL/GenBank/DDBJ databases">
        <authorList>
            <person name="Palmer J.M."/>
        </authorList>
    </citation>
    <scope>NUCLEOTIDE SEQUENCE [LARGE SCALE GENOMIC DNA]</scope>
    <source>
        <strain evidence="4 5">TWF696</strain>
    </source>
</reference>
<dbReference type="InterPro" id="IPR012338">
    <property type="entry name" value="Beta-lactam/transpept-like"/>
</dbReference>
<dbReference type="InterPro" id="IPR051478">
    <property type="entry name" value="Beta-lactamase-like_AB/R"/>
</dbReference>
<evidence type="ECO:0000313" key="4">
    <source>
        <dbReference type="EMBL" id="KAK6355595.1"/>
    </source>
</evidence>
<dbReference type="PANTHER" id="PTHR22935:SF95">
    <property type="entry name" value="BETA-LACTAMASE-LIKE 1-RELATED"/>
    <property type="match status" value="1"/>
</dbReference>
<evidence type="ECO:0000313" key="5">
    <source>
        <dbReference type="Proteomes" id="UP001375240"/>
    </source>
</evidence>
<dbReference type="InterPro" id="IPR001466">
    <property type="entry name" value="Beta-lactam-related"/>
</dbReference>
<gene>
    <name evidence="4" type="ORF">TWF696_004694</name>
</gene>
<name>A0AAV9V9M7_9PEZI</name>
<comment type="similarity">
    <text evidence="1">Belongs to the beta-lactamase family.</text>
</comment>
<comment type="caution">
    <text evidence="4">The sequence shown here is derived from an EMBL/GenBank/DDBJ whole genome shotgun (WGS) entry which is preliminary data.</text>
</comment>
<proteinExistence type="inferred from homology"/>
<dbReference type="Gene3D" id="3.40.710.10">
    <property type="entry name" value="DD-peptidase/beta-lactamase superfamily"/>
    <property type="match status" value="1"/>
</dbReference>
<dbReference type="EMBL" id="JAVHNQ010000002">
    <property type="protein sequence ID" value="KAK6355595.1"/>
    <property type="molecule type" value="Genomic_DNA"/>
</dbReference>
<dbReference type="PANTHER" id="PTHR22935">
    <property type="entry name" value="PENICILLIN-BINDING PROTEIN"/>
    <property type="match status" value="1"/>
</dbReference>
<keyword evidence="2" id="KW-0812">Transmembrane</keyword>
<evidence type="ECO:0000259" key="3">
    <source>
        <dbReference type="Pfam" id="PF00144"/>
    </source>
</evidence>
<evidence type="ECO:0000256" key="2">
    <source>
        <dbReference type="SAM" id="Phobius"/>
    </source>
</evidence>
<protein>
    <recommendedName>
        <fullName evidence="3">Beta-lactamase-related domain-containing protein</fullName>
    </recommendedName>
</protein>
<accession>A0AAV9V9M7</accession>
<feature type="transmembrane region" description="Helical" evidence="2">
    <location>
        <begin position="31"/>
        <end position="51"/>
    </location>
</feature>
<dbReference type="Proteomes" id="UP001375240">
    <property type="component" value="Unassembled WGS sequence"/>
</dbReference>
<keyword evidence="2" id="KW-1133">Transmembrane helix</keyword>
<feature type="domain" description="Beta-lactamase-related" evidence="3">
    <location>
        <begin position="154"/>
        <end position="477"/>
    </location>
</feature>
<keyword evidence="2" id="KW-0472">Membrane</keyword>
<dbReference type="AlphaFoldDB" id="A0AAV9V9M7"/>
<evidence type="ECO:0000256" key="1">
    <source>
        <dbReference type="ARBA" id="ARBA00038473"/>
    </source>
</evidence>
<sequence>MEKQAAILDWPSQQQQHAQLQQRRRVRRRDLALTFGWSLIGSFIGLALALICFGHTDARWSPLDRLRQLHSSFTATRDSFPTYTGKTIPQSDAAIGWRCIPPPPPFLLDDIRIATHPAVLAALANIKLALEANAILHKDAVSISIVHASTGKLFDFHSGRVRLNESATASPAPVDGDSIYRIASISKAFVVLEALVLSRQAHLKGFRPELTLDSRLKEILPEFKLPAAFKEEEGEITLAHLGSHRAGLPRDIGEFQIGSLNDIVYPPGTPNLLDDFPHNRTIEELEGLVSNADLIWQVGESPSYSNTGFSLLGVAVSKYHNKLWKQDKNFTAIMRDDIFTPLNMSHTFTGPIPPHLRKHVTVPAASNLVDKVFALSHDPAGGIFSTSNDLSNLLHRVLLAANPELISSAQRRTWLKSVHQFTDGISSVGVPWETLGAVMPDFSRYNIYSKGGGLPAQFTEISVLPEFGLGVVALVSIGITDEQLHAGANYSAPMGLLLQIYNTLAPAIWQAYNDILVEDYVGVYLSDDGIARISFKEGTLVLEQLSANGVDVLLKWDEVIWTEVGKRPRLYDVGAKLIGTAFEGQFRSTLLYQCAWTGFDAITTKSGWGMDKIVIRRAHKNGPMVLTYEPMNAKLYKVA</sequence>
<keyword evidence="5" id="KW-1185">Reference proteome</keyword>
<dbReference type="Pfam" id="PF00144">
    <property type="entry name" value="Beta-lactamase"/>
    <property type="match status" value="1"/>
</dbReference>
<dbReference type="SUPFAM" id="SSF56601">
    <property type="entry name" value="beta-lactamase/transpeptidase-like"/>
    <property type="match status" value="1"/>
</dbReference>
<organism evidence="4 5">
    <name type="scientific">Orbilia brochopaga</name>
    <dbReference type="NCBI Taxonomy" id="3140254"/>
    <lineage>
        <taxon>Eukaryota</taxon>
        <taxon>Fungi</taxon>
        <taxon>Dikarya</taxon>
        <taxon>Ascomycota</taxon>
        <taxon>Pezizomycotina</taxon>
        <taxon>Orbiliomycetes</taxon>
        <taxon>Orbiliales</taxon>
        <taxon>Orbiliaceae</taxon>
        <taxon>Orbilia</taxon>
    </lineage>
</organism>